<feature type="domain" description="HTH araC/xylS-type" evidence="4">
    <location>
        <begin position="222"/>
        <end position="320"/>
    </location>
</feature>
<accession>A0AAP2GF76</accession>
<evidence type="ECO:0000256" key="1">
    <source>
        <dbReference type="ARBA" id="ARBA00023015"/>
    </source>
</evidence>
<evidence type="ECO:0000256" key="3">
    <source>
        <dbReference type="ARBA" id="ARBA00023163"/>
    </source>
</evidence>
<dbReference type="GO" id="GO:0003700">
    <property type="term" value="F:DNA-binding transcription factor activity"/>
    <property type="evidence" value="ECO:0007669"/>
    <property type="project" value="InterPro"/>
</dbReference>
<keyword evidence="3" id="KW-0804">Transcription</keyword>
<evidence type="ECO:0000313" key="6">
    <source>
        <dbReference type="Proteomes" id="UP001319180"/>
    </source>
</evidence>
<dbReference type="SUPFAM" id="SSF46689">
    <property type="entry name" value="Homeodomain-like"/>
    <property type="match status" value="2"/>
</dbReference>
<proteinExistence type="predicted"/>
<dbReference type="InterPro" id="IPR018060">
    <property type="entry name" value="HTH_AraC"/>
</dbReference>
<name>A0AAP2GF76_9BACT</name>
<keyword evidence="6" id="KW-1185">Reference proteome</keyword>
<dbReference type="RefSeq" id="WP_254092421.1">
    <property type="nucleotide sequence ID" value="NZ_JAHESC010000037.1"/>
</dbReference>
<dbReference type="Proteomes" id="UP001319180">
    <property type="component" value="Unassembled WGS sequence"/>
</dbReference>
<evidence type="ECO:0000256" key="2">
    <source>
        <dbReference type="ARBA" id="ARBA00023125"/>
    </source>
</evidence>
<reference evidence="5 6" key="1">
    <citation type="submission" date="2021-05" db="EMBL/GenBank/DDBJ databases">
        <title>A Polyphasic approach of four new species of the genus Ohtaekwangia: Ohtaekwangia histidinii sp. nov., Ohtaekwangia cretensis sp. nov., Ohtaekwangia indiensis sp. nov., Ohtaekwangia reichenbachii sp. nov. from diverse environment.</title>
        <authorList>
            <person name="Octaviana S."/>
        </authorList>
    </citation>
    <scope>NUCLEOTIDE SEQUENCE [LARGE SCALE GENOMIC DNA]</scope>
    <source>
        <strain evidence="5 6">PWU37</strain>
    </source>
</reference>
<evidence type="ECO:0000313" key="5">
    <source>
        <dbReference type="EMBL" id="MBT1689197.1"/>
    </source>
</evidence>
<dbReference type="Pfam" id="PF12833">
    <property type="entry name" value="HTH_18"/>
    <property type="match status" value="1"/>
</dbReference>
<protein>
    <submittedName>
        <fullName evidence="5">AraC family transcriptional regulator</fullName>
    </submittedName>
</protein>
<sequence>MWFNRLDYPVLLPSDENPNPHREDFVFEDPEGNFVLKGLIEHRIEHCTITYSCEQPEQPANLVMSENRPCLVLYFNIDDHLQYNITGFPAGTLRRNQYNMVYVPSLRCSYFMPPGKYRSLSFQFTPGYLHQFEDIFPPLKLFMQHVGKGIPCSLSTRHLHTLPEMHKILWDILTNMLTGDTREEFLRGKILTLLLLCLQHSNTSSQNPRNLSLRQSEIEKLHKAHEYILDHVSNSFTIGLIATQVDMDPIKLARGFKTLFGIPLYSFVIEERLKKALELLRTTEQTMQEIAHGIGYKKLANFSEAFKDRYGYPPTQVRKMKLSDADLQDSRHRKRVI</sequence>
<dbReference type="InterPro" id="IPR053142">
    <property type="entry name" value="PchR_regulatory_protein"/>
</dbReference>
<dbReference type="Gene3D" id="1.10.10.60">
    <property type="entry name" value="Homeodomain-like"/>
    <property type="match status" value="1"/>
</dbReference>
<dbReference type="PANTHER" id="PTHR47893">
    <property type="entry name" value="REGULATORY PROTEIN PCHR"/>
    <property type="match status" value="1"/>
</dbReference>
<dbReference type="PROSITE" id="PS01124">
    <property type="entry name" value="HTH_ARAC_FAMILY_2"/>
    <property type="match status" value="1"/>
</dbReference>
<evidence type="ECO:0000259" key="4">
    <source>
        <dbReference type="PROSITE" id="PS01124"/>
    </source>
</evidence>
<dbReference type="SMART" id="SM00342">
    <property type="entry name" value="HTH_ARAC"/>
    <property type="match status" value="1"/>
</dbReference>
<keyword evidence="1" id="KW-0805">Transcription regulation</keyword>
<gene>
    <name evidence="5" type="ORF">KK078_21710</name>
</gene>
<dbReference type="PROSITE" id="PS00041">
    <property type="entry name" value="HTH_ARAC_FAMILY_1"/>
    <property type="match status" value="1"/>
</dbReference>
<dbReference type="EMBL" id="JAHESC010000037">
    <property type="protein sequence ID" value="MBT1689197.1"/>
    <property type="molecule type" value="Genomic_DNA"/>
</dbReference>
<dbReference type="InterPro" id="IPR018062">
    <property type="entry name" value="HTH_AraC-typ_CS"/>
</dbReference>
<dbReference type="PANTHER" id="PTHR47893:SF1">
    <property type="entry name" value="REGULATORY PROTEIN PCHR"/>
    <property type="match status" value="1"/>
</dbReference>
<dbReference type="GO" id="GO:0043565">
    <property type="term" value="F:sequence-specific DNA binding"/>
    <property type="evidence" value="ECO:0007669"/>
    <property type="project" value="InterPro"/>
</dbReference>
<keyword evidence="2" id="KW-0238">DNA-binding</keyword>
<organism evidence="5 6">
    <name type="scientific">Dawidia soli</name>
    <dbReference type="NCBI Taxonomy" id="2782352"/>
    <lineage>
        <taxon>Bacteria</taxon>
        <taxon>Pseudomonadati</taxon>
        <taxon>Bacteroidota</taxon>
        <taxon>Cytophagia</taxon>
        <taxon>Cytophagales</taxon>
        <taxon>Chryseotaleaceae</taxon>
        <taxon>Dawidia</taxon>
    </lineage>
</organism>
<dbReference type="InterPro" id="IPR009057">
    <property type="entry name" value="Homeodomain-like_sf"/>
</dbReference>
<comment type="caution">
    <text evidence="5">The sequence shown here is derived from an EMBL/GenBank/DDBJ whole genome shotgun (WGS) entry which is preliminary data.</text>
</comment>
<dbReference type="AlphaFoldDB" id="A0AAP2GF76"/>